<dbReference type="PANTHER" id="PTHR34136:SF1">
    <property type="entry name" value="UDP-N-ACETYL-D-MANNOSAMINURONIC ACID TRANSFERASE"/>
    <property type="match status" value="1"/>
</dbReference>
<dbReference type="Proteomes" id="UP000243542">
    <property type="component" value="Unassembled WGS sequence"/>
</dbReference>
<dbReference type="InterPro" id="IPR004629">
    <property type="entry name" value="WecG_TagA_CpsF"/>
</dbReference>
<organism evidence="3 4">
    <name type="scientific">Amycolatopsis sulphurea</name>
    <dbReference type="NCBI Taxonomy" id="76022"/>
    <lineage>
        <taxon>Bacteria</taxon>
        <taxon>Bacillati</taxon>
        <taxon>Actinomycetota</taxon>
        <taxon>Actinomycetes</taxon>
        <taxon>Pseudonocardiales</taxon>
        <taxon>Pseudonocardiaceae</taxon>
        <taxon>Amycolatopsis</taxon>
    </lineage>
</organism>
<proteinExistence type="predicted"/>
<sequence length="242" mass="27178">MSSVPGYPIRGVRILGYPDESAFLDELFGPHGVRTGMLAAVNAEKIVAAERDPVLRAVLDQADYPYADGISVVRSIRRKYGVDLDRIAGVDLWQSMMVRAGREQVKVFLVGAKPRVLQAVREKITDEWEVEVVGSQDGYFGDADRPDLFRRIRDSEAAIVTIAMGSPRQEIFAAQCREIHPEALYMGVGGTFDVVSGQVRRAPLMWRRAGLEWLYRIISQPTRIGRLRRVAAYAGYHFLNRL</sequence>
<accession>A0A2A9FD08</accession>
<dbReference type="AlphaFoldDB" id="A0A2A9FD08"/>
<reference evidence="3 4" key="1">
    <citation type="submission" date="2017-10" db="EMBL/GenBank/DDBJ databases">
        <title>Sequencing the genomes of 1000 actinobacteria strains.</title>
        <authorList>
            <person name="Klenk H.-P."/>
        </authorList>
    </citation>
    <scope>NUCLEOTIDE SEQUENCE [LARGE SCALE GENOMIC DNA]</scope>
    <source>
        <strain evidence="3 4">DSM 46092</strain>
    </source>
</reference>
<dbReference type="GO" id="GO:0016758">
    <property type="term" value="F:hexosyltransferase activity"/>
    <property type="evidence" value="ECO:0007669"/>
    <property type="project" value="TreeGrafter"/>
</dbReference>
<evidence type="ECO:0000313" key="4">
    <source>
        <dbReference type="Proteomes" id="UP000243542"/>
    </source>
</evidence>
<keyword evidence="1" id="KW-0328">Glycosyltransferase</keyword>
<dbReference type="CDD" id="cd06533">
    <property type="entry name" value="Glyco_transf_WecG_TagA"/>
    <property type="match status" value="1"/>
</dbReference>
<evidence type="ECO:0000313" key="3">
    <source>
        <dbReference type="EMBL" id="PFG49254.1"/>
    </source>
</evidence>
<dbReference type="PANTHER" id="PTHR34136">
    <property type="match status" value="1"/>
</dbReference>
<keyword evidence="4" id="KW-1185">Reference proteome</keyword>
<evidence type="ECO:0000256" key="1">
    <source>
        <dbReference type="ARBA" id="ARBA00022676"/>
    </source>
</evidence>
<dbReference type="NCBIfam" id="TIGR00696">
    <property type="entry name" value="wecG_tagA_cpsF"/>
    <property type="match status" value="1"/>
</dbReference>
<evidence type="ECO:0000256" key="2">
    <source>
        <dbReference type="ARBA" id="ARBA00022679"/>
    </source>
</evidence>
<dbReference type="EMBL" id="PDJK01000002">
    <property type="protein sequence ID" value="PFG49254.1"/>
    <property type="molecule type" value="Genomic_DNA"/>
</dbReference>
<protein>
    <submittedName>
        <fullName evidence="3">UDP-N-acetyl-D-mannosaminouronate:lipid I N-acetyl-D-mannosaminouronosyltransferase</fullName>
    </submittedName>
</protein>
<comment type="caution">
    <text evidence="3">The sequence shown here is derived from an EMBL/GenBank/DDBJ whole genome shotgun (WGS) entry which is preliminary data.</text>
</comment>
<name>A0A2A9FD08_9PSEU</name>
<keyword evidence="2 3" id="KW-0808">Transferase</keyword>
<gene>
    <name evidence="3" type="ORF">ATK36_4395</name>
</gene>
<dbReference type="RefSeq" id="WP_098513189.1">
    <property type="nucleotide sequence ID" value="NZ_JBIAKZ010000049.1"/>
</dbReference>
<dbReference type="Pfam" id="PF03808">
    <property type="entry name" value="Glyco_tran_WecG"/>
    <property type="match status" value="1"/>
</dbReference>